<evidence type="ECO:0000256" key="2">
    <source>
        <dbReference type="ARBA" id="ARBA00022487"/>
    </source>
</evidence>
<keyword evidence="4" id="KW-0325">Glycoprotein</keyword>
<dbReference type="EC" id="3.1.1.-" evidence="5"/>
<dbReference type="OrthoDB" id="8174896at2759"/>
<gene>
    <name evidence="7" type="ORF">Fcan01_20371</name>
</gene>
<evidence type="ECO:0000256" key="4">
    <source>
        <dbReference type="ARBA" id="ARBA00023180"/>
    </source>
</evidence>
<protein>
    <recommendedName>
        <fullName evidence="5">Carboxylic ester hydrolase</fullName>
        <ecNumber evidence="5">3.1.1.-</ecNumber>
    </recommendedName>
</protein>
<evidence type="ECO:0000259" key="6">
    <source>
        <dbReference type="Pfam" id="PF00135"/>
    </source>
</evidence>
<comment type="similarity">
    <text evidence="1 5">Belongs to the type-B carboxylesterase/lipase family.</text>
</comment>
<evidence type="ECO:0000256" key="1">
    <source>
        <dbReference type="ARBA" id="ARBA00005964"/>
    </source>
</evidence>
<dbReference type="InterPro" id="IPR029058">
    <property type="entry name" value="AB_hydrolase_fold"/>
</dbReference>
<dbReference type="GO" id="GO:0052689">
    <property type="term" value="F:carboxylic ester hydrolase activity"/>
    <property type="evidence" value="ECO:0007669"/>
    <property type="project" value="UniProtKB-KW"/>
</dbReference>
<evidence type="ECO:0000256" key="5">
    <source>
        <dbReference type="RuleBase" id="RU361235"/>
    </source>
</evidence>
<dbReference type="EMBL" id="LNIX01000019">
    <property type="protein sequence ID" value="OXA44713.1"/>
    <property type="molecule type" value="Genomic_DNA"/>
</dbReference>
<proteinExistence type="inferred from homology"/>
<organism evidence="7 8">
    <name type="scientific">Folsomia candida</name>
    <name type="common">Springtail</name>
    <dbReference type="NCBI Taxonomy" id="158441"/>
    <lineage>
        <taxon>Eukaryota</taxon>
        <taxon>Metazoa</taxon>
        <taxon>Ecdysozoa</taxon>
        <taxon>Arthropoda</taxon>
        <taxon>Hexapoda</taxon>
        <taxon>Collembola</taxon>
        <taxon>Entomobryomorpha</taxon>
        <taxon>Isotomoidea</taxon>
        <taxon>Isotomidae</taxon>
        <taxon>Proisotominae</taxon>
        <taxon>Folsomia</taxon>
    </lineage>
</organism>
<dbReference type="Pfam" id="PF00135">
    <property type="entry name" value="COesterase"/>
    <property type="match status" value="1"/>
</dbReference>
<dbReference type="Proteomes" id="UP000198287">
    <property type="component" value="Unassembled WGS sequence"/>
</dbReference>
<dbReference type="PROSITE" id="PS00122">
    <property type="entry name" value="CARBOXYLESTERASE_B_1"/>
    <property type="match status" value="1"/>
</dbReference>
<dbReference type="Gene3D" id="3.40.50.1820">
    <property type="entry name" value="alpha/beta hydrolase"/>
    <property type="match status" value="1"/>
</dbReference>
<comment type="caution">
    <text evidence="7">The sequence shown here is derived from an EMBL/GenBank/DDBJ whole genome shotgun (WGS) entry which is preliminary data.</text>
</comment>
<evidence type="ECO:0000313" key="8">
    <source>
        <dbReference type="Proteomes" id="UP000198287"/>
    </source>
</evidence>
<dbReference type="InterPro" id="IPR002018">
    <property type="entry name" value="CarbesteraseB"/>
</dbReference>
<evidence type="ECO:0000256" key="3">
    <source>
        <dbReference type="ARBA" id="ARBA00022801"/>
    </source>
</evidence>
<reference evidence="7 8" key="1">
    <citation type="submission" date="2015-12" db="EMBL/GenBank/DDBJ databases">
        <title>The genome of Folsomia candida.</title>
        <authorList>
            <person name="Faddeeva A."/>
            <person name="Derks M.F."/>
            <person name="Anvar Y."/>
            <person name="Smit S."/>
            <person name="Van Straalen N."/>
            <person name="Roelofs D."/>
        </authorList>
    </citation>
    <scope>NUCLEOTIDE SEQUENCE [LARGE SCALE GENOMIC DNA]</scope>
    <source>
        <strain evidence="7 8">VU population</strain>
        <tissue evidence="7">Whole body</tissue>
    </source>
</reference>
<keyword evidence="2" id="KW-0719">Serine esterase</keyword>
<sequence length="593" mass="66556">MGKGIALVIVVGLASVGLNYSGYFTSRPSEIVQTKNGKVQGVIKVSRDGRDFSAYLGIPFAEPPISEKRFEPPVPAKSWTGVLQVDKSHPGCYQFEALVRGKFLGEEDCLYLNVFKPMTSTKGPLPVMVWIYGGGFLAGNTRQYDPKYFMDQDVIVVSMNYRLGPLGFLNTGDATVTGNAGLKDQRLALKWVQDNIQAFGGDAKKVTIFGESAGAASVHAHIISPSSKNLFHKAILQSGSLYCPWSMNVHPARQVRKYGKRVGCPQSDMKALVACLKGLSAKQVTEPIVDFMDKGPFIEGDAFFGPTIESKDAIDPMFIENPRILIEQGKFAKVPVMMGVTKGEGGIRTSRLDAMNMDVETMQENWSKYAPIMLMYDPKRTNVTDRFREYYFSSPPYNHDTYFQNFTRMISDGWFFHALHGAVTHHNKVAPVYLYYYDYEAALPSIYSAMKAVESSDDWLFADARIAISIGKDLFKRYYGHPGPHDYGACHADELLQLFNMERAFEIGQKSRDYQFSKDLVKTFVDFAKSDDNLKFKGKEWPILKQGSIANQKGPLPFMSLNKDGGVINEPFFEIIPFWNSLNIRDFKAKVDW</sequence>
<keyword evidence="8" id="KW-1185">Reference proteome</keyword>
<dbReference type="PROSITE" id="PS00941">
    <property type="entry name" value="CARBOXYLESTERASE_B_2"/>
    <property type="match status" value="1"/>
</dbReference>
<dbReference type="AlphaFoldDB" id="A0A226DHK1"/>
<dbReference type="InterPro" id="IPR019819">
    <property type="entry name" value="Carboxylesterase_B_CS"/>
</dbReference>
<dbReference type="PANTHER" id="PTHR43142:SF1">
    <property type="entry name" value="CARBOXYLIC ESTER HYDROLASE"/>
    <property type="match status" value="1"/>
</dbReference>
<accession>A0A226DHK1</accession>
<keyword evidence="3 5" id="KW-0378">Hydrolase</keyword>
<dbReference type="SUPFAM" id="SSF53474">
    <property type="entry name" value="alpha/beta-Hydrolases"/>
    <property type="match status" value="1"/>
</dbReference>
<dbReference type="OMA" id="VNCESAD"/>
<dbReference type="InterPro" id="IPR019826">
    <property type="entry name" value="Carboxylesterase_B_AS"/>
</dbReference>
<evidence type="ECO:0000313" key="7">
    <source>
        <dbReference type="EMBL" id="OXA44713.1"/>
    </source>
</evidence>
<dbReference type="PANTHER" id="PTHR43142">
    <property type="entry name" value="CARBOXYLIC ESTER HYDROLASE"/>
    <property type="match status" value="1"/>
</dbReference>
<feature type="domain" description="Carboxylesterase type B" evidence="6">
    <location>
        <begin position="29"/>
        <end position="544"/>
    </location>
</feature>
<name>A0A226DHK1_FOLCA</name>